<dbReference type="AlphaFoldDB" id="A0ABD0U1R6"/>
<name>A0ABD0U1R6_DENTH</name>
<protein>
    <submittedName>
        <fullName evidence="1">Uncharacterized protein</fullName>
    </submittedName>
</protein>
<comment type="caution">
    <text evidence="1">The sequence shown here is derived from an EMBL/GenBank/DDBJ whole genome shotgun (WGS) entry which is preliminary data.</text>
</comment>
<accession>A0ABD0U1R6</accession>
<sequence>MTRHNRYFFKKADDNSNCVYEHNIDDEQIGKAENIRLGGRLIDELLGTSIVLQAHHSEAIFIASFFHEDLELDHEFVYNDQGQENILKSPFFDVNLEIDHTIEEYVDRIIFSLAAAIDEQLSSIDAATTSKHQAFREKLHLFIRDLDWCIIMWFLAKVACRSTVVNLCIKEQKRQKKSEKRFGYLVCFEESRNPAEAGTVASLPAIPAEVLRARLGRCRLLALKQGGNDHFMFFFYSLQNSRNSNSPAHCQAPHPARNPFLPLPNIRAHKSLTSTSQANPSSDPCSCSRSLPKLSSLEAFVYPVPASVLVSEQHFASLVFSLPLRFPVETFRFSMLAWIYVTIPIPEHLGIDLPAWACCLAPRFPAFPCLCCCFLGACVLGCCTEICCWGLAVFPSRPVGFPIPCAVVSRELLMAETFLYIVAELWEEVELSSLEAFVYPVPASMDIIHMNGGLVFEHNARNSSNYNVNPCIMKARYYTEPPATVPIPLRSGAVSEEIIHACLDPAFASLNTTPNEALGSSLLPRDLKLSASSL</sequence>
<gene>
    <name evidence="1" type="ORF">M5K25_024187</name>
</gene>
<reference evidence="1 2" key="1">
    <citation type="journal article" date="2024" name="Plant Biotechnol. J.">
        <title>Dendrobium thyrsiflorum genome and its molecular insights into genes involved in important horticultural traits.</title>
        <authorList>
            <person name="Chen B."/>
            <person name="Wang J.Y."/>
            <person name="Zheng P.J."/>
            <person name="Li K.L."/>
            <person name="Liang Y.M."/>
            <person name="Chen X.F."/>
            <person name="Zhang C."/>
            <person name="Zhao X."/>
            <person name="He X."/>
            <person name="Zhang G.Q."/>
            <person name="Liu Z.J."/>
            <person name="Xu Q."/>
        </authorList>
    </citation>
    <scope>NUCLEOTIDE SEQUENCE [LARGE SCALE GENOMIC DNA]</scope>
    <source>
        <strain evidence="1">GZMU011</strain>
    </source>
</reference>
<dbReference type="Proteomes" id="UP001552299">
    <property type="component" value="Unassembled WGS sequence"/>
</dbReference>
<dbReference type="EMBL" id="JANQDX010000018">
    <property type="protein sequence ID" value="KAL0905750.1"/>
    <property type="molecule type" value="Genomic_DNA"/>
</dbReference>
<evidence type="ECO:0000313" key="2">
    <source>
        <dbReference type="Proteomes" id="UP001552299"/>
    </source>
</evidence>
<proteinExistence type="predicted"/>
<keyword evidence="2" id="KW-1185">Reference proteome</keyword>
<evidence type="ECO:0000313" key="1">
    <source>
        <dbReference type="EMBL" id="KAL0905750.1"/>
    </source>
</evidence>
<organism evidence="1 2">
    <name type="scientific">Dendrobium thyrsiflorum</name>
    <name type="common">Pinecone-like raceme dendrobium</name>
    <name type="synonym">Orchid</name>
    <dbReference type="NCBI Taxonomy" id="117978"/>
    <lineage>
        <taxon>Eukaryota</taxon>
        <taxon>Viridiplantae</taxon>
        <taxon>Streptophyta</taxon>
        <taxon>Embryophyta</taxon>
        <taxon>Tracheophyta</taxon>
        <taxon>Spermatophyta</taxon>
        <taxon>Magnoliopsida</taxon>
        <taxon>Liliopsida</taxon>
        <taxon>Asparagales</taxon>
        <taxon>Orchidaceae</taxon>
        <taxon>Epidendroideae</taxon>
        <taxon>Malaxideae</taxon>
        <taxon>Dendrobiinae</taxon>
        <taxon>Dendrobium</taxon>
    </lineage>
</organism>